<protein>
    <submittedName>
        <fullName evidence="2">T9SS type B sorting domain-containing protein</fullName>
    </submittedName>
</protein>
<feature type="domain" description="PKD" evidence="1">
    <location>
        <begin position="413"/>
        <end position="465"/>
    </location>
</feature>
<sequence>MKKIIYFYIILTSLANNARADHIKGGEISYILKSVAGSDYTYTVTVKMYMECNSYREFYNPTFVSVFNRKTGIRVRDLSVPITKIEVTSLTDNDDCITNPPQVCNRIGYYIFDVTLPASPDGYLLTTEVFFRVNNMSNLMPGYQNIGATYTAEIPGTFNITTGPKNNSAKFADSDLVIVCAGHEFNYSFAAEDNDGDALAYSMTYAYRSDNFMFGIDLTPAAPPPYGSVPYGPEYSGGKPLGNNVKIDEHTGMISGIAPSPGTYVIAVSVEERRNGQYIATQRKDLQINVASCSFTSASLADTYLLCGNTNTVNLENLSVSELIQTYKWSITNNVGETIFSSASPTVNYTFADTGVYNVNLKINENAKCADSTDSQIKVYPGFKPDFNYKGVCLDKATQFTDATSSVYGTINSWQWNFTGDILSDAVSNTQNPVYNYTSLGNKSVSLIVTDSKGCIDTVYKNIEIFEKPPIQLAFTDTLICKPDTLQLIANAVGIYNWTPANEILNANTSNPTIIPTHTTKYYVDLDRDGCTNRDSVTVNVVDHVTMQAMKDTTICKGDAIQLHNISDALHYTWQPANQLNDATIQQPFATTSSNTKYTVTANIGSCTASDEINVVTVPYPVSLAGNDTIICFGTNVSLNGVTDGNRFEWSPSVGLFNYTSLHTIANPTTTTTYILTTYDIKGCPKPGIDSVTVTVLPKINVYAGHDTAIVINQPLQLNGSGGSTYTWSPPNNLSSPFIASPVAQFYYPSDGNRYKLIVNNEAGCADSAFITIKVYKTLPSVFVPTGFTPNRDGKNDILKPILAGIQRIQMFNVYNRLGQLIFSTSTEGRGWDGTIDGIPQNTGTYVWMVKAVDYNGVPYFNKGTVTLIR</sequence>
<dbReference type="OrthoDB" id="1490014at2"/>
<dbReference type="Gene3D" id="2.60.40.10">
    <property type="entry name" value="Immunoglobulins"/>
    <property type="match status" value="2"/>
</dbReference>
<name>A0A5B8V8T5_9BACT</name>
<dbReference type="AlphaFoldDB" id="A0A5B8V8T5"/>
<gene>
    <name evidence="2" type="ORF">FRZ67_10760</name>
</gene>
<dbReference type="SMART" id="SM00089">
    <property type="entry name" value="PKD"/>
    <property type="match status" value="3"/>
</dbReference>
<dbReference type="InterPro" id="IPR035986">
    <property type="entry name" value="PKD_dom_sf"/>
</dbReference>
<reference evidence="2 3" key="1">
    <citation type="journal article" date="2016" name="Int. J. Syst. Evol. Microbiol.">
        <title>Panacibacter ginsenosidivorans gen. nov., sp. nov., with ginsenoside converting activity isolated from soil of a ginseng field.</title>
        <authorList>
            <person name="Siddiqi M.Z."/>
            <person name="Muhammad Shafi S."/>
            <person name="Choi K.D."/>
            <person name="Im W.T."/>
        </authorList>
    </citation>
    <scope>NUCLEOTIDE SEQUENCE [LARGE SCALE GENOMIC DNA]</scope>
    <source>
        <strain evidence="2 3">Gsoil1550</strain>
    </source>
</reference>
<dbReference type="NCBIfam" id="TIGR04131">
    <property type="entry name" value="Bac_Flav_CTERM"/>
    <property type="match status" value="1"/>
</dbReference>
<proteinExistence type="predicted"/>
<dbReference type="InterPro" id="IPR000601">
    <property type="entry name" value="PKD_dom"/>
</dbReference>
<evidence type="ECO:0000259" key="1">
    <source>
        <dbReference type="PROSITE" id="PS50093"/>
    </source>
</evidence>
<keyword evidence="3" id="KW-1185">Reference proteome</keyword>
<dbReference type="CDD" id="cd00146">
    <property type="entry name" value="PKD"/>
    <property type="match status" value="2"/>
</dbReference>
<feature type="domain" description="PKD" evidence="1">
    <location>
        <begin position="326"/>
        <end position="367"/>
    </location>
</feature>
<dbReference type="Pfam" id="PF18911">
    <property type="entry name" value="PKD_4"/>
    <property type="match status" value="1"/>
</dbReference>
<organism evidence="2 3">
    <name type="scientific">Panacibacter ginsenosidivorans</name>
    <dbReference type="NCBI Taxonomy" id="1813871"/>
    <lineage>
        <taxon>Bacteria</taxon>
        <taxon>Pseudomonadati</taxon>
        <taxon>Bacteroidota</taxon>
        <taxon>Chitinophagia</taxon>
        <taxon>Chitinophagales</taxon>
        <taxon>Chitinophagaceae</taxon>
        <taxon>Panacibacter</taxon>
    </lineage>
</organism>
<dbReference type="Pfam" id="PF13585">
    <property type="entry name" value="CHU_C"/>
    <property type="match status" value="1"/>
</dbReference>
<dbReference type="Proteomes" id="UP000321533">
    <property type="component" value="Chromosome"/>
</dbReference>
<dbReference type="InterPro" id="IPR026341">
    <property type="entry name" value="T9SS_type_B"/>
</dbReference>
<dbReference type="InterPro" id="IPR022409">
    <property type="entry name" value="PKD/Chitinase_dom"/>
</dbReference>
<accession>A0A5B8V8T5</accession>
<dbReference type="RefSeq" id="WP_147189559.1">
    <property type="nucleotide sequence ID" value="NZ_CP042435.1"/>
</dbReference>
<dbReference type="KEGG" id="pgin:FRZ67_10760"/>
<evidence type="ECO:0000313" key="2">
    <source>
        <dbReference type="EMBL" id="QEC67752.1"/>
    </source>
</evidence>
<dbReference type="EMBL" id="CP042435">
    <property type="protein sequence ID" value="QEC67752.1"/>
    <property type="molecule type" value="Genomic_DNA"/>
</dbReference>
<dbReference type="PROSITE" id="PS50093">
    <property type="entry name" value="PKD"/>
    <property type="match status" value="2"/>
</dbReference>
<dbReference type="SUPFAM" id="SSF49299">
    <property type="entry name" value="PKD domain"/>
    <property type="match status" value="2"/>
</dbReference>
<dbReference type="InterPro" id="IPR013783">
    <property type="entry name" value="Ig-like_fold"/>
</dbReference>
<evidence type="ECO:0000313" key="3">
    <source>
        <dbReference type="Proteomes" id="UP000321533"/>
    </source>
</evidence>